<organism evidence="1 2">
    <name type="scientific">Rhizopus stolonifer</name>
    <name type="common">Rhizopus nigricans</name>
    <dbReference type="NCBI Taxonomy" id="4846"/>
    <lineage>
        <taxon>Eukaryota</taxon>
        <taxon>Fungi</taxon>
        <taxon>Fungi incertae sedis</taxon>
        <taxon>Mucoromycota</taxon>
        <taxon>Mucoromycotina</taxon>
        <taxon>Mucoromycetes</taxon>
        <taxon>Mucorales</taxon>
        <taxon>Mucorineae</taxon>
        <taxon>Rhizopodaceae</taxon>
        <taxon>Rhizopus</taxon>
    </lineage>
</organism>
<accession>A0A367KQM3</accession>
<dbReference type="Proteomes" id="UP000253551">
    <property type="component" value="Unassembled WGS sequence"/>
</dbReference>
<feature type="non-terminal residue" evidence="1">
    <location>
        <position position="83"/>
    </location>
</feature>
<evidence type="ECO:0000313" key="2">
    <source>
        <dbReference type="Proteomes" id="UP000253551"/>
    </source>
</evidence>
<name>A0A367KQM3_RHIST</name>
<proteinExistence type="predicted"/>
<dbReference type="AlphaFoldDB" id="A0A367KQM3"/>
<dbReference type="EMBL" id="PJQM01000672">
    <property type="protein sequence ID" value="RCI04471.1"/>
    <property type="molecule type" value="Genomic_DNA"/>
</dbReference>
<gene>
    <name evidence="1" type="ORF">CU098_012950</name>
</gene>
<protein>
    <submittedName>
        <fullName evidence="1">Uncharacterized protein</fullName>
    </submittedName>
</protein>
<keyword evidence="2" id="KW-1185">Reference proteome</keyword>
<comment type="caution">
    <text evidence="1">The sequence shown here is derived from an EMBL/GenBank/DDBJ whole genome shotgun (WGS) entry which is preliminary data.</text>
</comment>
<evidence type="ECO:0000313" key="1">
    <source>
        <dbReference type="EMBL" id="RCI04471.1"/>
    </source>
</evidence>
<sequence>MSNIFECANAFISLEDPMEIDDPMDVDGPSEMKQSIEVDPPAFVISVMGIEYKVIDRSFGYGLVVLVAGDQLNKAHHFVAVYD</sequence>
<reference evidence="1 2" key="1">
    <citation type="journal article" date="2018" name="G3 (Bethesda)">
        <title>Phylogenetic and Phylogenomic Definition of Rhizopus Species.</title>
        <authorList>
            <person name="Gryganskyi A.P."/>
            <person name="Golan J."/>
            <person name="Dolatabadi S."/>
            <person name="Mondo S."/>
            <person name="Robb S."/>
            <person name="Idnurm A."/>
            <person name="Muszewska A."/>
            <person name="Steczkiewicz K."/>
            <person name="Masonjones S."/>
            <person name="Liao H.L."/>
            <person name="Gajdeczka M.T."/>
            <person name="Anike F."/>
            <person name="Vuek A."/>
            <person name="Anishchenko I.M."/>
            <person name="Voigt K."/>
            <person name="de Hoog G.S."/>
            <person name="Smith M.E."/>
            <person name="Heitman J."/>
            <person name="Vilgalys R."/>
            <person name="Stajich J.E."/>
        </authorList>
    </citation>
    <scope>NUCLEOTIDE SEQUENCE [LARGE SCALE GENOMIC DNA]</scope>
    <source>
        <strain evidence="1 2">LSU 92-RS-03</strain>
    </source>
</reference>